<organism evidence="2 3">
    <name type="scientific">Vespula squamosa</name>
    <name type="common">Southern yellow jacket</name>
    <name type="synonym">Wasp</name>
    <dbReference type="NCBI Taxonomy" id="30214"/>
    <lineage>
        <taxon>Eukaryota</taxon>
        <taxon>Metazoa</taxon>
        <taxon>Ecdysozoa</taxon>
        <taxon>Arthropoda</taxon>
        <taxon>Hexapoda</taxon>
        <taxon>Insecta</taxon>
        <taxon>Pterygota</taxon>
        <taxon>Neoptera</taxon>
        <taxon>Endopterygota</taxon>
        <taxon>Hymenoptera</taxon>
        <taxon>Apocrita</taxon>
        <taxon>Aculeata</taxon>
        <taxon>Vespoidea</taxon>
        <taxon>Vespidae</taxon>
        <taxon>Vespinae</taxon>
        <taxon>Vespula</taxon>
    </lineage>
</organism>
<evidence type="ECO:0000313" key="2">
    <source>
        <dbReference type="EMBL" id="KAL2712631.1"/>
    </source>
</evidence>
<keyword evidence="3" id="KW-1185">Reference proteome</keyword>
<evidence type="ECO:0000313" key="3">
    <source>
        <dbReference type="Proteomes" id="UP001607302"/>
    </source>
</evidence>
<evidence type="ECO:0000256" key="1">
    <source>
        <dbReference type="SAM" id="MobiDB-lite"/>
    </source>
</evidence>
<dbReference type="AlphaFoldDB" id="A0ABD1ZW96"/>
<sequence length="92" mass="10710">MSRDFVSLFSDNSFVTESRRKKDISKSLDLCGCTSCFGNETLLKKVYGRCDALLDKSKYRREKLSMRRSESKEPSRISRFLPQERRSVHLPA</sequence>
<gene>
    <name evidence="2" type="ORF">V1478_018154</name>
</gene>
<protein>
    <submittedName>
        <fullName evidence="2">Uncharacterized protein</fullName>
    </submittedName>
</protein>
<reference evidence="2 3" key="1">
    <citation type="journal article" date="2024" name="Ann. Entomol. Soc. Am.">
        <title>Genomic analyses of the southern and eastern yellowjacket wasps (Hymenoptera: Vespidae) reveal evolutionary signatures of social life.</title>
        <authorList>
            <person name="Catto M.A."/>
            <person name="Caine P.B."/>
            <person name="Orr S.E."/>
            <person name="Hunt B.G."/>
            <person name="Goodisman M.A.D."/>
        </authorList>
    </citation>
    <scope>NUCLEOTIDE SEQUENCE [LARGE SCALE GENOMIC DNA]</scope>
    <source>
        <strain evidence="2">233</strain>
        <tissue evidence="2">Head and thorax</tissue>
    </source>
</reference>
<feature type="region of interest" description="Disordered" evidence="1">
    <location>
        <begin position="63"/>
        <end position="92"/>
    </location>
</feature>
<comment type="caution">
    <text evidence="2">The sequence shown here is derived from an EMBL/GenBank/DDBJ whole genome shotgun (WGS) entry which is preliminary data.</text>
</comment>
<dbReference type="Proteomes" id="UP001607302">
    <property type="component" value="Unassembled WGS sequence"/>
</dbReference>
<name>A0ABD1ZW96_VESSQ</name>
<proteinExistence type="predicted"/>
<accession>A0ABD1ZW96</accession>
<dbReference type="EMBL" id="JAUDFV010000166">
    <property type="protein sequence ID" value="KAL2712631.1"/>
    <property type="molecule type" value="Genomic_DNA"/>
</dbReference>